<feature type="compositionally biased region" description="Basic and acidic residues" evidence="1">
    <location>
        <begin position="212"/>
        <end position="221"/>
    </location>
</feature>
<organism evidence="2 3">
    <name type="scientific">Byssochlamys spectabilis</name>
    <name type="common">Paecilomyces variotii</name>
    <dbReference type="NCBI Taxonomy" id="264951"/>
    <lineage>
        <taxon>Eukaryota</taxon>
        <taxon>Fungi</taxon>
        <taxon>Dikarya</taxon>
        <taxon>Ascomycota</taxon>
        <taxon>Pezizomycotina</taxon>
        <taxon>Eurotiomycetes</taxon>
        <taxon>Eurotiomycetidae</taxon>
        <taxon>Eurotiales</taxon>
        <taxon>Thermoascaceae</taxon>
        <taxon>Paecilomyces</taxon>
    </lineage>
</organism>
<dbReference type="EMBL" id="RCNU01000001">
    <property type="protein sequence ID" value="RWQ99762.1"/>
    <property type="molecule type" value="Genomic_DNA"/>
</dbReference>
<reference evidence="2 3" key="1">
    <citation type="journal article" date="2018" name="Front. Microbiol.">
        <title>Genomic and genetic insights into a cosmopolitan fungus, Paecilomyces variotii (Eurotiales).</title>
        <authorList>
            <person name="Urquhart A.S."/>
            <person name="Mondo S.J."/>
            <person name="Makela M.R."/>
            <person name="Hane J.K."/>
            <person name="Wiebenga A."/>
            <person name="He G."/>
            <person name="Mihaltcheva S."/>
            <person name="Pangilinan J."/>
            <person name="Lipzen A."/>
            <person name="Barry K."/>
            <person name="de Vries R.P."/>
            <person name="Grigoriev I.V."/>
            <person name="Idnurm A."/>
        </authorList>
    </citation>
    <scope>NUCLEOTIDE SEQUENCE [LARGE SCALE GENOMIC DNA]</scope>
    <source>
        <strain evidence="2 3">CBS 101075</strain>
    </source>
</reference>
<evidence type="ECO:0000256" key="1">
    <source>
        <dbReference type="SAM" id="MobiDB-lite"/>
    </source>
</evidence>
<gene>
    <name evidence="2" type="ORF">C8Q69DRAFT_35149</name>
</gene>
<feature type="compositionally biased region" description="Polar residues" evidence="1">
    <location>
        <begin position="79"/>
        <end position="89"/>
    </location>
</feature>
<evidence type="ECO:0000313" key="3">
    <source>
        <dbReference type="Proteomes" id="UP000283841"/>
    </source>
</evidence>
<keyword evidence="3" id="KW-1185">Reference proteome</keyword>
<feature type="compositionally biased region" description="Low complexity" evidence="1">
    <location>
        <begin position="20"/>
        <end position="31"/>
    </location>
</feature>
<evidence type="ECO:0008006" key="4">
    <source>
        <dbReference type="Google" id="ProtNLM"/>
    </source>
</evidence>
<feature type="compositionally biased region" description="Low complexity" evidence="1">
    <location>
        <begin position="194"/>
        <end position="210"/>
    </location>
</feature>
<name>A0A443I6T2_BYSSP</name>
<dbReference type="VEuPathDB" id="FungiDB:C8Q69DRAFT_35149"/>
<comment type="caution">
    <text evidence="2">The sequence shown here is derived from an EMBL/GenBank/DDBJ whole genome shotgun (WGS) entry which is preliminary data.</text>
</comment>
<dbReference type="GeneID" id="39596843"/>
<dbReference type="RefSeq" id="XP_028489407.1">
    <property type="nucleotide sequence ID" value="XM_028627566.1"/>
</dbReference>
<feature type="compositionally biased region" description="Low complexity" evidence="1">
    <location>
        <begin position="113"/>
        <end position="123"/>
    </location>
</feature>
<sequence length="221" mass="23012">METVNRAIDTASQAIWGENSSQSQLQQQQQQHGSEPLSGVSGKGTVTDPYDAGNRDEQPAAATQTGGIDPANRPASYAASGNRNYQASGSEYPASGVQPGDEGDASSSQKGRTTTSEMDSTTTNQGSEGDNQSSENTSSEESESARQNVSKEALEGPQGPPPEHYDTNGLVGEPKKSRGVVNDGAEIRQDNPASSNKPGKGNISGKGSKIAQLKEKLHGHI</sequence>
<protein>
    <recommendedName>
        <fullName evidence="4">Solid-state culture expressed protein (Aos23)</fullName>
    </recommendedName>
</protein>
<evidence type="ECO:0000313" key="2">
    <source>
        <dbReference type="EMBL" id="RWQ99762.1"/>
    </source>
</evidence>
<dbReference type="AlphaFoldDB" id="A0A443I6T2"/>
<feature type="region of interest" description="Disordered" evidence="1">
    <location>
        <begin position="1"/>
        <end position="221"/>
    </location>
</feature>
<dbReference type="STRING" id="264951.A0A443I6T2"/>
<proteinExistence type="predicted"/>
<accession>A0A443I6T2</accession>
<dbReference type="Proteomes" id="UP000283841">
    <property type="component" value="Unassembled WGS sequence"/>
</dbReference>